<feature type="binding site" evidence="2">
    <location>
        <begin position="207"/>
        <end position="209"/>
    </location>
    <ligand>
        <name>dihydroxyacetone phosphate</name>
        <dbReference type="ChEBI" id="CHEBI:57642"/>
    </ligand>
</feature>
<dbReference type="EMBL" id="QMAP01000012">
    <property type="protein sequence ID" value="RXI45717.1"/>
    <property type="molecule type" value="Genomic_DNA"/>
</dbReference>
<gene>
    <name evidence="4" type="ORF">DP130_11735</name>
    <name evidence="5" type="ORF">DP131_04455</name>
</gene>
<evidence type="ECO:0000256" key="2">
    <source>
        <dbReference type="PIRSR" id="PIRSR001359-2"/>
    </source>
</evidence>
<name>A0A4Q0V3H2_CLOTA</name>
<reference evidence="6 7" key="1">
    <citation type="submission" date="2018-06" db="EMBL/GenBank/DDBJ databases">
        <title>Genome conservation of Clostridium tetani.</title>
        <authorList>
            <person name="Bruggemann H."/>
            <person name="Popoff M.R."/>
        </authorList>
    </citation>
    <scope>NUCLEOTIDE SEQUENCE [LARGE SCALE GENOMIC DNA]</scope>
    <source>
        <strain evidence="4 7">2017.061</strain>
        <strain evidence="5 6">63.05</strain>
    </source>
</reference>
<dbReference type="SUPFAM" id="SSF51569">
    <property type="entry name" value="Aldolase"/>
    <property type="match status" value="1"/>
</dbReference>
<dbReference type="GO" id="GO:0004332">
    <property type="term" value="F:fructose-bisphosphate aldolase activity"/>
    <property type="evidence" value="ECO:0007669"/>
    <property type="project" value="UniProtKB-EC"/>
</dbReference>
<dbReference type="RefSeq" id="WP_023437347.1">
    <property type="nucleotide sequence ID" value="NZ_AP026806.1"/>
</dbReference>
<evidence type="ECO:0000313" key="5">
    <source>
        <dbReference type="EMBL" id="RXI57545.1"/>
    </source>
</evidence>
<dbReference type="Pfam" id="PF01116">
    <property type="entry name" value="F_bP_aldolase"/>
    <property type="match status" value="1"/>
</dbReference>
<keyword evidence="3" id="KW-0479">Metal-binding</keyword>
<dbReference type="Proteomes" id="UP000290273">
    <property type="component" value="Unassembled WGS sequence"/>
</dbReference>
<dbReference type="Gene3D" id="3.20.20.70">
    <property type="entry name" value="Aldolase class I"/>
    <property type="match status" value="1"/>
</dbReference>
<evidence type="ECO:0000256" key="3">
    <source>
        <dbReference type="PIRSR" id="PIRSR001359-3"/>
    </source>
</evidence>
<feature type="binding site" evidence="2">
    <location>
        <position position="179"/>
    </location>
    <ligand>
        <name>dihydroxyacetone phosphate</name>
        <dbReference type="ChEBI" id="CHEBI:57642"/>
    </ligand>
</feature>
<dbReference type="PIRSF" id="PIRSF001359">
    <property type="entry name" value="F_bP_aldolase_II"/>
    <property type="match status" value="1"/>
</dbReference>
<comment type="caution">
    <text evidence="4">The sequence shown here is derived from an EMBL/GenBank/DDBJ whole genome shotgun (WGS) entry which is preliminary data.</text>
</comment>
<keyword evidence="3" id="KW-0862">Zinc</keyword>
<feature type="binding site" evidence="3">
    <location>
        <position position="83"/>
    </location>
    <ligand>
        <name>Zn(2+)</name>
        <dbReference type="ChEBI" id="CHEBI:29105"/>
        <label>1</label>
        <note>catalytic</note>
    </ligand>
</feature>
<dbReference type="EC" id="4.1.2.13" evidence="4"/>
<dbReference type="Proteomes" id="UP000290921">
    <property type="component" value="Unassembled WGS sequence"/>
</dbReference>
<dbReference type="PANTHER" id="PTHR30304:SF0">
    <property type="entry name" value="D-TAGATOSE-1,6-BISPHOSPHATE ALDOLASE SUBUNIT GATY-RELATED"/>
    <property type="match status" value="1"/>
</dbReference>
<dbReference type="GO" id="GO:0008270">
    <property type="term" value="F:zinc ion binding"/>
    <property type="evidence" value="ECO:0007669"/>
    <property type="project" value="InterPro"/>
</dbReference>
<sequence>MSIVKMKQLLKNAKKGQYGIGAFSISNMETIIGAVRAAEELKSPIILQIAESRLKHSPLYLIGPVMIEAAKKSSVPIAVHLDHGESIDTIKEALDLGFTSVMYDGSHFNLSKNIESTKEVVSLAKEYGASVEGEVGKVGKKEDGLGDDTISITTVEEAEKFYKETNVDALAIAIGNVHGMYVGKPNLNIKRLIEVNSNVEVPLVLHGGSGITKEEFKNCIKNGITKINVATATFNSVVDKVNELFKTSSSVDYFTYHDIVIDAAYDNVKKHIEIFGSSNKA</sequence>
<feature type="binding site" evidence="3">
    <location>
        <position position="134"/>
    </location>
    <ligand>
        <name>Zn(2+)</name>
        <dbReference type="ChEBI" id="CHEBI:29105"/>
        <label>2</label>
    </ligand>
</feature>
<dbReference type="InterPro" id="IPR013785">
    <property type="entry name" value="Aldolase_TIM"/>
</dbReference>
<dbReference type="NCBIfam" id="NF005288">
    <property type="entry name" value="PRK06806.1"/>
    <property type="match status" value="1"/>
</dbReference>
<feature type="active site" description="Proton donor" evidence="1">
    <location>
        <position position="82"/>
    </location>
</feature>
<evidence type="ECO:0000313" key="6">
    <source>
        <dbReference type="Proteomes" id="UP000290273"/>
    </source>
</evidence>
<feature type="binding site" evidence="3">
    <location>
        <position position="206"/>
    </location>
    <ligand>
        <name>Zn(2+)</name>
        <dbReference type="ChEBI" id="CHEBI:29105"/>
        <label>1</label>
        <note>catalytic</note>
    </ligand>
</feature>
<evidence type="ECO:0000313" key="7">
    <source>
        <dbReference type="Proteomes" id="UP000290921"/>
    </source>
</evidence>
<accession>A0A4Q0V3H2</accession>
<dbReference type="CDD" id="cd00947">
    <property type="entry name" value="TBP_aldolase_IIB"/>
    <property type="match status" value="1"/>
</dbReference>
<feature type="binding site" evidence="3">
    <location>
        <position position="104"/>
    </location>
    <ligand>
        <name>Zn(2+)</name>
        <dbReference type="ChEBI" id="CHEBI:29105"/>
        <label>2</label>
    </ligand>
</feature>
<comment type="cofactor">
    <cofactor evidence="3">
        <name>Zn(2+)</name>
        <dbReference type="ChEBI" id="CHEBI:29105"/>
    </cofactor>
    <text evidence="3">Binds 2 Zn(2+) ions per subunit. One is catalytic and the other provides a structural contribution.</text>
</comment>
<feature type="binding site" evidence="2">
    <location>
        <begin position="228"/>
        <end position="231"/>
    </location>
    <ligand>
        <name>dihydroxyacetone phosphate</name>
        <dbReference type="ChEBI" id="CHEBI:57642"/>
    </ligand>
</feature>
<dbReference type="GO" id="GO:0005975">
    <property type="term" value="P:carbohydrate metabolic process"/>
    <property type="evidence" value="ECO:0007669"/>
    <property type="project" value="InterPro"/>
</dbReference>
<dbReference type="NCBIfam" id="TIGR00167">
    <property type="entry name" value="cbbA"/>
    <property type="match status" value="1"/>
</dbReference>
<dbReference type="InterPro" id="IPR000771">
    <property type="entry name" value="FBA_II"/>
</dbReference>
<feature type="binding site" evidence="3">
    <location>
        <position position="178"/>
    </location>
    <ligand>
        <name>Zn(2+)</name>
        <dbReference type="ChEBI" id="CHEBI:29105"/>
        <label>1</label>
        <note>catalytic</note>
    </ligand>
</feature>
<proteinExistence type="predicted"/>
<evidence type="ECO:0000256" key="1">
    <source>
        <dbReference type="PIRSR" id="PIRSR001359-1"/>
    </source>
</evidence>
<organism evidence="4 7">
    <name type="scientific">Clostridium tetani</name>
    <dbReference type="NCBI Taxonomy" id="1513"/>
    <lineage>
        <taxon>Bacteria</taxon>
        <taxon>Bacillati</taxon>
        <taxon>Bacillota</taxon>
        <taxon>Clostridia</taxon>
        <taxon>Eubacteriales</taxon>
        <taxon>Clostridiaceae</taxon>
        <taxon>Clostridium</taxon>
    </lineage>
</organism>
<evidence type="ECO:0000313" key="4">
    <source>
        <dbReference type="EMBL" id="RXI45717.1"/>
    </source>
</evidence>
<keyword evidence="4" id="KW-0456">Lyase</keyword>
<dbReference type="PANTHER" id="PTHR30304">
    <property type="entry name" value="D-TAGATOSE-1,6-BISPHOSPHATE ALDOLASE"/>
    <property type="match status" value="1"/>
</dbReference>
<dbReference type="EMBL" id="QMAU01000020">
    <property type="protein sequence ID" value="RXI57545.1"/>
    <property type="molecule type" value="Genomic_DNA"/>
</dbReference>
<dbReference type="AlphaFoldDB" id="A0A4Q0V3H2"/>
<dbReference type="InterPro" id="IPR050246">
    <property type="entry name" value="Class_II_FBP_aldolase"/>
</dbReference>
<protein>
    <submittedName>
        <fullName evidence="4">Ketose-bisphosphate aldolase</fullName>
        <ecNumber evidence="4">4.1.2.13</ecNumber>
    </submittedName>
</protein>